<dbReference type="Gene3D" id="3.30.40.10">
    <property type="entry name" value="Zinc/RING finger domain, C3HC4 (zinc finger)"/>
    <property type="match status" value="1"/>
</dbReference>
<dbReference type="EMBL" id="HG992977">
    <property type="protein sequence ID" value="CAE6995048.1"/>
    <property type="molecule type" value="Genomic_DNA"/>
</dbReference>
<dbReference type="SMART" id="SM00184">
    <property type="entry name" value="RING"/>
    <property type="match status" value="1"/>
</dbReference>
<dbReference type="Pfam" id="PF13639">
    <property type="entry name" value="zf-RING_2"/>
    <property type="match status" value="1"/>
</dbReference>
<dbReference type="PROSITE" id="PS50089">
    <property type="entry name" value="ZF_RING_2"/>
    <property type="match status" value="1"/>
</dbReference>
<protein>
    <submittedName>
        <fullName evidence="1">Zf-RING-2 multi-domain protein</fullName>
    </submittedName>
</protein>
<proteinExistence type="predicted"/>
<reference evidence="1" key="1">
    <citation type="submission" date="2021-02" db="EMBL/GenBank/DDBJ databases">
        <authorList>
            <person name="Syme A R."/>
            <person name="Syme A R."/>
            <person name="Moolhuijzen P."/>
        </authorList>
    </citation>
    <scope>NUCLEOTIDE SEQUENCE</scope>
    <source>
        <strain evidence="1">W1-1</strain>
    </source>
</reference>
<evidence type="ECO:0000313" key="2">
    <source>
        <dbReference type="Proteomes" id="UP000472372"/>
    </source>
</evidence>
<sequence length="236" mass="26749">MPLSSSTTPSSPTKNSIDTLEHFKTTKIVPLPTASPDEICCICQEQYDESHEAVTVLVKNCYHRFGQDCLERYLNSKSRQSNTCPQCRQVWYTREPATADLENTLSIDSWIAEDLSPFQARPESRPTTHQIRQTLRQDEAFALGMVNSHLGEALEHLNRVRDILSDGGTYASDIIPVLKTVERQAREIHEGLQHQQDVHVSASSRECSRLLGDIRRLQARIAEADSEFDSDPLDLW</sequence>
<dbReference type="Proteomes" id="UP000472372">
    <property type="component" value="Chromosome 1"/>
</dbReference>
<evidence type="ECO:0000313" key="1">
    <source>
        <dbReference type="EMBL" id="CAE6995048.1"/>
    </source>
</evidence>
<accession>A0A6S6VNG9</accession>
<organism evidence="1 2">
    <name type="scientific">Pyrenophora teres f. teres</name>
    <dbReference type="NCBI Taxonomy" id="97479"/>
    <lineage>
        <taxon>Eukaryota</taxon>
        <taxon>Fungi</taxon>
        <taxon>Dikarya</taxon>
        <taxon>Ascomycota</taxon>
        <taxon>Pezizomycotina</taxon>
        <taxon>Dothideomycetes</taxon>
        <taxon>Pleosporomycetidae</taxon>
        <taxon>Pleosporales</taxon>
        <taxon>Pleosporineae</taxon>
        <taxon>Pleosporaceae</taxon>
        <taxon>Pyrenophora</taxon>
    </lineage>
</organism>
<gene>
    <name evidence="1" type="ORF">PTTW11_00032</name>
</gene>
<dbReference type="SUPFAM" id="SSF57850">
    <property type="entry name" value="RING/U-box"/>
    <property type="match status" value="1"/>
</dbReference>
<name>A0A6S6VNG9_9PLEO</name>
<dbReference type="InterPro" id="IPR013083">
    <property type="entry name" value="Znf_RING/FYVE/PHD"/>
</dbReference>
<dbReference type="InterPro" id="IPR001841">
    <property type="entry name" value="Znf_RING"/>
</dbReference>
<dbReference type="AlphaFoldDB" id="A0A6S6VNG9"/>